<dbReference type="EMBL" id="JBEHCU010007617">
    <property type="protein sequence ID" value="KAL1394392.1"/>
    <property type="molecule type" value="Genomic_DNA"/>
</dbReference>
<evidence type="ECO:0000256" key="1">
    <source>
        <dbReference type="ARBA" id="ARBA00009312"/>
    </source>
</evidence>
<comment type="caution">
    <text evidence="7">The sequence shown here is derived from an EMBL/GenBank/DDBJ whole genome shotgun (WGS) entry which is preliminary data.</text>
</comment>
<evidence type="ECO:0000256" key="3">
    <source>
        <dbReference type="ARBA" id="ARBA00023274"/>
    </source>
</evidence>
<dbReference type="PANTHER" id="PTHR11502">
    <property type="entry name" value="40S RIBOSOMAL PROTEIN S6"/>
    <property type="match status" value="1"/>
</dbReference>
<feature type="region of interest" description="Disordered" evidence="6">
    <location>
        <begin position="191"/>
        <end position="241"/>
    </location>
</feature>
<feature type="compositionally biased region" description="Basic and acidic residues" evidence="6">
    <location>
        <begin position="191"/>
        <end position="224"/>
    </location>
</feature>
<evidence type="ECO:0000256" key="2">
    <source>
        <dbReference type="ARBA" id="ARBA00022980"/>
    </source>
</evidence>
<organism evidence="7 8">
    <name type="scientific">Culex pipiens pipiens</name>
    <name type="common">Northern house mosquito</name>
    <dbReference type="NCBI Taxonomy" id="38569"/>
    <lineage>
        <taxon>Eukaryota</taxon>
        <taxon>Metazoa</taxon>
        <taxon>Ecdysozoa</taxon>
        <taxon>Arthropoda</taxon>
        <taxon>Hexapoda</taxon>
        <taxon>Insecta</taxon>
        <taxon>Pterygota</taxon>
        <taxon>Neoptera</taxon>
        <taxon>Endopterygota</taxon>
        <taxon>Diptera</taxon>
        <taxon>Nematocera</taxon>
        <taxon>Culicoidea</taxon>
        <taxon>Culicidae</taxon>
        <taxon>Culicinae</taxon>
        <taxon>Culicini</taxon>
        <taxon>Culex</taxon>
        <taxon>Culex</taxon>
    </lineage>
</organism>
<dbReference type="GO" id="GO:1990904">
    <property type="term" value="C:ribonucleoprotein complex"/>
    <property type="evidence" value="ECO:0007669"/>
    <property type="project" value="UniProtKB-KW"/>
</dbReference>
<sequence>MDLMQTISSKESNGNLYGDENRVRPGRSQHKKTNQNRWQHGCNVDSLLYRGPEPVLALNILREVEKDIPGLTDTTTPRRLGPKRANNIRKEEAVRQFVGERPLPEEDGKQTKFKSTRSIVLSRRWCWSARDLVWPSRSVALSRVRVYEGAGPAPLERICRRTGPLISESRSSVGSEEEKNKAIVKAADKVTEATKKRDKAKTAKKSETGKKAVTGDKKEKKIAKNDGVVGAKKRRNRRSKE</sequence>
<protein>
    <recommendedName>
        <fullName evidence="4">Small ribosomal subunit protein eS6</fullName>
    </recommendedName>
    <alternativeName>
        <fullName evidence="5">40S ribosomal protein S6</fullName>
    </alternativeName>
</protein>
<dbReference type="Proteomes" id="UP001562425">
    <property type="component" value="Unassembled WGS sequence"/>
</dbReference>
<feature type="compositionally biased region" description="Basic residues" evidence="6">
    <location>
        <begin position="231"/>
        <end position="241"/>
    </location>
</feature>
<evidence type="ECO:0000256" key="4">
    <source>
        <dbReference type="ARBA" id="ARBA00035278"/>
    </source>
</evidence>
<proteinExistence type="inferred from homology"/>
<feature type="region of interest" description="Disordered" evidence="6">
    <location>
        <begin position="1"/>
        <end position="35"/>
    </location>
</feature>
<evidence type="ECO:0000313" key="7">
    <source>
        <dbReference type="EMBL" id="KAL1394392.1"/>
    </source>
</evidence>
<evidence type="ECO:0000256" key="6">
    <source>
        <dbReference type="SAM" id="MobiDB-lite"/>
    </source>
</evidence>
<dbReference type="InterPro" id="IPR001377">
    <property type="entry name" value="Ribosomal_eS6"/>
</dbReference>
<dbReference type="GO" id="GO:0005840">
    <property type="term" value="C:ribosome"/>
    <property type="evidence" value="ECO:0007669"/>
    <property type="project" value="UniProtKB-KW"/>
</dbReference>
<evidence type="ECO:0000313" key="8">
    <source>
        <dbReference type="Proteomes" id="UP001562425"/>
    </source>
</evidence>
<keyword evidence="2" id="KW-0689">Ribosomal protein</keyword>
<evidence type="ECO:0000256" key="5">
    <source>
        <dbReference type="ARBA" id="ARBA00035403"/>
    </source>
</evidence>
<feature type="compositionally biased region" description="Basic residues" evidence="6">
    <location>
        <begin position="24"/>
        <end position="34"/>
    </location>
</feature>
<dbReference type="Gene3D" id="1.20.5.2650">
    <property type="match status" value="1"/>
</dbReference>
<keyword evidence="3" id="KW-0687">Ribonucleoprotein</keyword>
<feature type="compositionally biased region" description="Polar residues" evidence="6">
    <location>
        <begin position="1"/>
        <end position="15"/>
    </location>
</feature>
<dbReference type="AlphaFoldDB" id="A0ABD1D431"/>
<gene>
    <name evidence="7" type="ORF">pipiens_011986</name>
</gene>
<feature type="non-terminal residue" evidence="7">
    <location>
        <position position="241"/>
    </location>
</feature>
<name>A0ABD1D431_CULPP</name>
<comment type="similarity">
    <text evidence="1">Belongs to the eukaryotic ribosomal protein eS6 family.</text>
</comment>
<accession>A0ABD1D431</accession>
<reference evidence="7 8" key="1">
    <citation type="submission" date="2024-05" db="EMBL/GenBank/DDBJ databases">
        <title>Culex pipiens pipiens assembly and annotation.</title>
        <authorList>
            <person name="Alout H."/>
            <person name="Durand T."/>
        </authorList>
    </citation>
    <scope>NUCLEOTIDE SEQUENCE [LARGE SCALE GENOMIC DNA]</scope>
    <source>
        <strain evidence="7">HA-2024</strain>
        <tissue evidence="7">Whole body</tissue>
    </source>
</reference>
<keyword evidence="8" id="KW-1185">Reference proteome</keyword>